<evidence type="ECO:0000313" key="2">
    <source>
        <dbReference type="EMBL" id="SJN57053.1"/>
    </source>
</evidence>
<dbReference type="STRING" id="1123498.VR7878_02095"/>
<reference evidence="3" key="1">
    <citation type="submission" date="2017-02" db="EMBL/GenBank/DDBJ databases">
        <authorList>
            <person name="Rodrigo-Torres L."/>
            <person name="Arahal R.D."/>
            <person name="Lucena T."/>
        </authorList>
    </citation>
    <scope>NUCLEOTIDE SEQUENCE [LARGE SCALE GENOMIC DNA]</scope>
    <source>
        <strain evidence="3">CECT 7878</strain>
    </source>
</reference>
<gene>
    <name evidence="2" type="ORF">VR7878_02095</name>
</gene>
<feature type="domain" description="SnoaL-like" evidence="1">
    <location>
        <begin position="8"/>
        <end position="109"/>
    </location>
</feature>
<protein>
    <submittedName>
        <fullName evidence="2">SnoaL-like domain protein</fullName>
    </submittedName>
</protein>
<accession>A0A1R4LKR1</accession>
<dbReference type="InterPro" id="IPR037401">
    <property type="entry name" value="SnoaL-like"/>
</dbReference>
<dbReference type="OrthoDB" id="1115105at2"/>
<dbReference type="RefSeq" id="WP_077336006.1">
    <property type="nucleotide sequence ID" value="NZ_FULE01000030.1"/>
</dbReference>
<dbReference type="InterPro" id="IPR032710">
    <property type="entry name" value="NTF2-like_dom_sf"/>
</dbReference>
<dbReference type="SUPFAM" id="SSF54427">
    <property type="entry name" value="NTF2-like"/>
    <property type="match status" value="1"/>
</dbReference>
<evidence type="ECO:0000313" key="3">
    <source>
        <dbReference type="Proteomes" id="UP000188276"/>
    </source>
</evidence>
<dbReference type="AlphaFoldDB" id="A0A1R4LKR1"/>
<organism evidence="2 3">
    <name type="scientific">Vibrio ruber (strain DSM 16370 / JCM 11486 / BCRC 17186 / CECT 7878 / LMG 23124 / VR1)</name>
    <dbReference type="NCBI Taxonomy" id="1123498"/>
    <lineage>
        <taxon>Bacteria</taxon>
        <taxon>Pseudomonadati</taxon>
        <taxon>Pseudomonadota</taxon>
        <taxon>Gammaproteobacteria</taxon>
        <taxon>Vibrionales</taxon>
        <taxon>Vibrionaceae</taxon>
        <taxon>Vibrio</taxon>
    </lineage>
</organism>
<sequence length="139" mass="16581">MDVQTVALFYTQLNKHNLDTLHDIYHDAVVFEDAAHRIEGVTALSDYFIKLYQNVERCNFTIHEQYPTDNGGFLIWTMHLQHPKLRHGQLVNVQGTTHLRFQDNKVIYHRDYFDLGEMLYEQLPLLGRIIRWIKRRLGQ</sequence>
<keyword evidence="3" id="KW-1185">Reference proteome</keyword>
<dbReference type="Gene3D" id="3.10.450.50">
    <property type="match status" value="1"/>
</dbReference>
<dbReference type="EMBL" id="FULE01000030">
    <property type="protein sequence ID" value="SJN57053.1"/>
    <property type="molecule type" value="Genomic_DNA"/>
</dbReference>
<proteinExistence type="predicted"/>
<name>A0A1R4LKR1_VIBR1</name>
<dbReference type="Proteomes" id="UP000188276">
    <property type="component" value="Unassembled WGS sequence"/>
</dbReference>
<evidence type="ECO:0000259" key="1">
    <source>
        <dbReference type="Pfam" id="PF12680"/>
    </source>
</evidence>
<dbReference type="Pfam" id="PF12680">
    <property type="entry name" value="SnoaL_2"/>
    <property type="match status" value="1"/>
</dbReference>